<dbReference type="AlphaFoldDB" id="A0AAP0WNB3"/>
<evidence type="ECO:0000313" key="2">
    <source>
        <dbReference type="EMBL" id="KAK9274747.1"/>
    </source>
</evidence>
<evidence type="ECO:0000259" key="1">
    <source>
        <dbReference type="Pfam" id="PF14111"/>
    </source>
</evidence>
<keyword evidence="3" id="KW-1185">Reference proteome</keyword>
<accession>A0AAP0WNB3</accession>
<dbReference type="EMBL" id="JBBPBK010000011">
    <property type="protein sequence ID" value="KAK9274747.1"/>
    <property type="molecule type" value="Genomic_DNA"/>
</dbReference>
<reference evidence="2 3" key="1">
    <citation type="journal article" date="2024" name="Plant J.">
        <title>Genome sequences and population genomics reveal climatic adaptation and genomic divergence between two closely related sweetgum species.</title>
        <authorList>
            <person name="Xu W.Q."/>
            <person name="Ren C.Q."/>
            <person name="Zhang X.Y."/>
            <person name="Comes H.P."/>
            <person name="Liu X.H."/>
            <person name="Li Y.G."/>
            <person name="Kettle C.J."/>
            <person name="Jalonen R."/>
            <person name="Gaisberger H."/>
            <person name="Ma Y.Z."/>
            <person name="Qiu Y.X."/>
        </authorList>
    </citation>
    <scope>NUCLEOTIDE SEQUENCE [LARGE SCALE GENOMIC DNA]</scope>
    <source>
        <strain evidence="2">Hangzhou</strain>
    </source>
</reference>
<evidence type="ECO:0000313" key="3">
    <source>
        <dbReference type="Proteomes" id="UP001415857"/>
    </source>
</evidence>
<comment type="caution">
    <text evidence="2">The sequence shown here is derived from an EMBL/GenBank/DDBJ whole genome shotgun (WGS) entry which is preliminary data.</text>
</comment>
<proteinExistence type="predicted"/>
<organism evidence="2 3">
    <name type="scientific">Liquidambar formosana</name>
    <name type="common">Formosan gum</name>
    <dbReference type="NCBI Taxonomy" id="63359"/>
    <lineage>
        <taxon>Eukaryota</taxon>
        <taxon>Viridiplantae</taxon>
        <taxon>Streptophyta</taxon>
        <taxon>Embryophyta</taxon>
        <taxon>Tracheophyta</taxon>
        <taxon>Spermatophyta</taxon>
        <taxon>Magnoliopsida</taxon>
        <taxon>eudicotyledons</taxon>
        <taxon>Gunneridae</taxon>
        <taxon>Pentapetalae</taxon>
        <taxon>Saxifragales</taxon>
        <taxon>Altingiaceae</taxon>
        <taxon>Liquidambar</taxon>
    </lineage>
</organism>
<gene>
    <name evidence="2" type="ORF">L1049_021999</name>
</gene>
<dbReference type="Proteomes" id="UP001415857">
    <property type="component" value="Unassembled WGS sequence"/>
</dbReference>
<name>A0AAP0WNB3_LIQFO</name>
<sequence length="105" mass="11943">MTTNAGMVTTAEESMLVVVLLLVLTERPFNVDAMKSTLKMVWRPARGLVVTEIGLNLFIFQFHHPLDTHQVIDNGPWNFDKSLVLLKEYDGELQPLAIRMDEALF</sequence>
<dbReference type="InterPro" id="IPR025558">
    <property type="entry name" value="DUF4283"/>
</dbReference>
<protein>
    <recommendedName>
        <fullName evidence="1">DUF4283 domain-containing protein</fullName>
    </recommendedName>
</protein>
<feature type="domain" description="DUF4283" evidence="1">
    <location>
        <begin position="25"/>
        <end position="94"/>
    </location>
</feature>
<dbReference type="Pfam" id="PF14111">
    <property type="entry name" value="DUF4283"/>
    <property type="match status" value="1"/>
</dbReference>